<dbReference type="SUPFAM" id="SSF46955">
    <property type="entry name" value="Putative DNA-binding domain"/>
    <property type="match status" value="1"/>
</dbReference>
<evidence type="ECO:0000259" key="2">
    <source>
        <dbReference type="PROSITE" id="PS50937"/>
    </source>
</evidence>
<dbReference type="OrthoDB" id="4569196at2"/>
<reference evidence="4" key="1">
    <citation type="submission" date="2016-10" db="EMBL/GenBank/DDBJ databases">
        <authorList>
            <person name="Varghese N."/>
            <person name="Submissions S."/>
        </authorList>
    </citation>
    <scope>NUCLEOTIDE SEQUENCE [LARGE SCALE GENOMIC DNA]</scope>
    <source>
        <strain evidence="4">DSM 44232</strain>
    </source>
</reference>
<proteinExistence type="predicted"/>
<protein>
    <submittedName>
        <fullName evidence="3">DNA-binding transcriptional regulator, MerR family</fullName>
    </submittedName>
</protein>
<dbReference type="GO" id="GO:0003700">
    <property type="term" value="F:DNA-binding transcription factor activity"/>
    <property type="evidence" value="ECO:0007669"/>
    <property type="project" value="InterPro"/>
</dbReference>
<feature type="domain" description="HTH merR-type" evidence="2">
    <location>
        <begin position="1"/>
        <end position="70"/>
    </location>
</feature>
<dbReference type="CDD" id="cd00592">
    <property type="entry name" value="HTH_MerR-like"/>
    <property type="match status" value="1"/>
</dbReference>
<keyword evidence="1 3" id="KW-0238">DNA-binding</keyword>
<dbReference type="InterPro" id="IPR009061">
    <property type="entry name" value="DNA-bd_dom_put_sf"/>
</dbReference>
<evidence type="ECO:0000313" key="3">
    <source>
        <dbReference type="EMBL" id="SFR22281.1"/>
    </source>
</evidence>
<dbReference type="PANTHER" id="PTHR30204">
    <property type="entry name" value="REDOX-CYCLING DRUG-SENSING TRANSCRIPTIONAL ACTIVATOR SOXR"/>
    <property type="match status" value="1"/>
</dbReference>
<accession>A0A1I6EXA1</accession>
<organism evidence="3 4">
    <name type="scientific">Lentzea waywayandensis</name>
    <dbReference type="NCBI Taxonomy" id="84724"/>
    <lineage>
        <taxon>Bacteria</taxon>
        <taxon>Bacillati</taxon>
        <taxon>Actinomycetota</taxon>
        <taxon>Actinomycetes</taxon>
        <taxon>Pseudonocardiales</taxon>
        <taxon>Pseudonocardiaceae</taxon>
        <taxon>Lentzea</taxon>
    </lineage>
</organism>
<dbReference type="AlphaFoldDB" id="A0A1I6EXA1"/>
<evidence type="ECO:0000313" key="4">
    <source>
        <dbReference type="Proteomes" id="UP000198583"/>
    </source>
</evidence>
<dbReference type="InterPro" id="IPR047057">
    <property type="entry name" value="MerR_fam"/>
</dbReference>
<dbReference type="PANTHER" id="PTHR30204:SF93">
    <property type="entry name" value="HTH MERR-TYPE DOMAIN-CONTAINING PROTEIN"/>
    <property type="match status" value="1"/>
</dbReference>
<dbReference type="Proteomes" id="UP000198583">
    <property type="component" value="Unassembled WGS sequence"/>
</dbReference>
<keyword evidence="4" id="KW-1185">Reference proteome</keyword>
<dbReference type="STRING" id="84724.SAMN04488564_106123"/>
<dbReference type="Gene3D" id="1.10.1660.10">
    <property type="match status" value="1"/>
</dbReference>
<dbReference type="RefSeq" id="WP_093598391.1">
    <property type="nucleotide sequence ID" value="NZ_FOYL01000006.1"/>
</dbReference>
<dbReference type="PRINTS" id="PR00040">
    <property type="entry name" value="HTHMERR"/>
</dbReference>
<dbReference type="EMBL" id="FOYL01000006">
    <property type="protein sequence ID" value="SFR22281.1"/>
    <property type="molecule type" value="Genomic_DNA"/>
</dbReference>
<gene>
    <name evidence="3" type="ORF">SAMN04488564_106123</name>
</gene>
<dbReference type="SMART" id="SM00422">
    <property type="entry name" value="HTH_MERR"/>
    <property type="match status" value="1"/>
</dbReference>
<sequence length="241" mass="27228">MLTIKRLAEYVGVTVRAVRHYHQTGLLPEPERDASGYRRYPAQAVVDLIRIRTLTAAGVPLTRVHELIRATPEQFAAAVEEIGQGLTQQIEELEHRKAGVAALQAGDRMFLPAEITGYLDELRALGVSERGVRFERDGWIVLAAAYPDQVPTWIAQKREQLADPDFRQFYVTYDQAHDWDPADPRLHDLADVMAARLRQEAAQTVHEVLTADEKSLLGAHVQDYSPAWIRLSELVRQRTTS</sequence>
<evidence type="ECO:0000256" key="1">
    <source>
        <dbReference type="ARBA" id="ARBA00023125"/>
    </source>
</evidence>
<dbReference type="PROSITE" id="PS50937">
    <property type="entry name" value="HTH_MERR_2"/>
    <property type="match status" value="1"/>
</dbReference>
<dbReference type="Pfam" id="PF00376">
    <property type="entry name" value="MerR"/>
    <property type="match status" value="1"/>
</dbReference>
<name>A0A1I6EXA1_9PSEU</name>
<dbReference type="GO" id="GO:0003677">
    <property type="term" value="F:DNA binding"/>
    <property type="evidence" value="ECO:0007669"/>
    <property type="project" value="UniProtKB-KW"/>
</dbReference>
<dbReference type="InterPro" id="IPR000551">
    <property type="entry name" value="MerR-type_HTH_dom"/>
</dbReference>